<gene>
    <name evidence="3" type="ORF">D9613_004171</name>
</gene>
<feature type="compositionally biased region" description="Low complexity" evidence="2">
    <location>
        <begin position="282"/>
        <end position="292"/>
    </location>
</feature>
<sequence length="551" mass="62389">MPPKSKSIFRQPGAQHFQLVHRSQRDPLINDPEASSHVLKPFERENAKKGKSRADLETLLAEEDLSNGRQNIGEASLYGVYFDDTEYDYMRHLRAVGVQEDGVESVLIEAPSTSQKKQSKRKTGIELLDLPDGVLASTSELPRTYESQQAIPESIAGFQPDLDAHLRQVLEALEDDAFVEDDLEDDFFAEIVADGERGSDEEFDFEFQEDGVDPEPKDPEDDGEETSWEKRFADFKKSQKESEGGSDDGYASEGGDTVGTLPAISVIGGKGKRRRKGTSEASGYSMSSSSMYRNEALQTLDERFDQMIAKEYNEEDEDDINSNSDEDSDEAPDLITSREDFDDMVNTFLNDFEILGRKMKPKMEGESGMEKLDTFRRAMGQDERVRIMNADEQEESPNDDDLFPEDKEEKDRWDCETILTTYTNLENHPRLIRARDPKPTPTIVLDRKTGMPSVLKKVEKEKTTTGRVSFAPTSDDTGDSDSDNETQRGSARTIARPRNESKEEKKARKAAVKAERQARRVEKKTTKEQFGAEVKDQKKRIVNKELRLKKL</sequence>
<dbReference type="PANTHER" id="PTHR21531:SF0">
    <property type="entry name" value="PROTEIN LTV1 HOMOLOG"/>
    <property type="match status" value="1"/>
</dbReference>
<protein>
    <recommendedName>
        <fullName evidence="5">Low temperature viability protein</fullName>
    </recommendedName>
</protein>
<dbReference type="GO" id="GO:0042274">
    <property type="term" value="P:ribosomal small subunit biogenesis"/>
    <property type="evidence" value="ECO:0007669"/>
    <property type="project" value="InterPro"/>
</dbReference>
<dbReference type="GO" id="GO:0005829">
    <property type="term" value="C:cytosol"/>
    <property type="evidence" value="ECO:0007669"/>
    <property type="project" value="TreeGrafter"/>
</dbReference>
<comment type="similarity">
    <text evidence="1">Belongs to the LTV1 family.</text>
</comment>
<evidence type="ECO:0008006" key="5">
    <source>
        <dbReference type="Google" id="ProtNLM"/>
    </source>
</evidence>
<organism evidence="3 4">
    <name type="scientific">Agrocybe pediades</name>
    <dbReference type="NCBI Taxonomy" id="84607"/>
    <lineage>
        <taxon>Eukaryota</taxon>
        <taxon>Fungi</taxon>
        <taxon>Dikarya</taxon>
        <taxon>Basidiomycota</taxon>
        <taxon>Agaricomycotina</taxon>
        <taxon>Agaricomycetes</taxon>
        <taxon>Agaricomycetidae</taxon>
        <taxon>Agaricales</taxon>
        <taxon>Agaricineae</taxon>
        <taxon>Strophariaceae</taxon>
        <taxon>Agrocybe</taxon>
    </lineage>
</organism>
<evidence type="ECO:0000313" key="3">
    <source>
        <dbReference type="EMBL" id="KAF4611400.1"/>
    </source>
</evidence>
<feature type="compositionally biased region" description="Basic and acidic residues" evidence="2">
    <location>
        <begin position="497"/>
        <end position="527"/>
    </location>
</feature>
<dbReference type="AlphaFoldDB" id="A0A8H4VKL1"/>
<comment type="caution">
    <text evidence="3">The sequence shown here is derived from an EMBL/GenBank/DDBJ whole genome shotgun (WGS) entry which is preliminary data.</text>
</comment>
<evidence type="ECO:0000313" key="4">
    <source>
        <dbReference type="Proteomes" id="UP000521872"/>
    </source>
</evidence>
<evidence type="ECO:0000256" key="1">
    <source>
        <dbReference type="ARBA" id="ARBA00009078"/>
    </source>
</evidence>
<feature type="compositionally biased region" description="Basic and acidic residues" evidence="2">
    <location>
        <begin position="40"/>
        <end position="53"/>
    </location>
</feature>
<reference evidence="3 4" key="1">
    <citation type="submission" date="2019-12" db="EMBL/GenBank/DDBJ databases">
        <authorList>
            <person name="Floudas D."/>
            <person name="Bentzer J."/>
            <person name="Ahren D."/>
            <person name="Johansson T."/>
            <person name="Persson P."/>
            <person name="Tunlid A."/>
        </authorList>
    </citation>
    <scope>NUCLEOTIDE SEQUENCE [LARGE SCALE GENOMIC DNA]</scope>
    <source>
        <strain evidence="3 4">CBS 102.39</strain>
    </source>
</reference>
<proteinExistence type="inferred from homology"/>
<dbReference type="GO" id="GO:0000056">
    <property type="term" value="P:ribosomal small subunit export from nucleus"/>
    <property type="evidence" value="ECO:0007669"/>
    <property type="project" value="TreeGrafter"/>
</dbReference>
<name>A0A8H4VKL1_9AGAR</name>
<feature type="region of interest" description="Disordered" evidence="2">
    <location>
        <begin position="430"/>
        <end position="534"/>
    </location>
</feature>
<keyword evidence="4" id="KW-1185">Reference proteome</keyword>
<dbReference type="Proteomes" id="UP000521872">
    <property type="component" value="Unassembled WGS sequence"/>
</dbReference>
<evidence type="ECO:0000256" key="2">
    <source>
        <dbReference type="SAM" id="MobiDB-lite"/>
    </source>
</evidence>
<accession>A0A8H4VKL1</accession>
<dbReference type="EMBL" id="JAACJL010000057">
    <property type="protein sequence ID" value="KAF4611400.1"/>
    <property type="molecule type" value="Genomic_DNA"/>
</dbReference>
<feature type="region of interest" description="Disordered" evidence="2">
    <location>
        <begin position="198"/>
        <end position="339"/>
    </location>
</feature>
<dbReference type="GO" id="GO:0030688">
    <property type="term" value="C:preribosome, small subunit precursor"/>
    <property type="evidence" value="ECO:0007669"/>
    <property type="project" value="TreeGrafter"/>
</dbReference>
<feature type="compositionally biased region" description="Acidic residues" evidence="2">
    <location>
        <begin position="313"/>
        <end position="332"/>
    </location>
</feature>
<dbReference type="InterPro" id="IPR007307">
    <property type="entry name" value="Ltv1"/>
</dbReference>
<dbReference type="Pfam" id="PF04180">
    <property type="entry name" value="LTV"/>
    <property type="match status" value="1"/>
</dbReference>
<feature type="compositionally biased region" description="Basic and acidic residues" evidence="2">
    <location>
        <begin position="227"/>
        <end position="243"/>
    </location>
</feature>
<feature type="compositionally biased region" description="Acidic residues" evidence="2">
    <location>
        <begin position="391"/>
        <end position="403"/>
    </location>
</feature>
<feature type="compositionally biased region" description="Acidic residues" evidence="2">
    <location>
        <begin position="201"/>
        <end position="226"/>
    </location>
</feature>
<dbReference type="PANTHER" id="PTHR21531">
    <property type="entry name" value="LOW-TEMPERATURE VIABILITY PROTEIN LTV1-RELATED"/>
    <property type="match status" value="1"/>
</dbReference>
<feature type="region of interest" description="Disordered" evidence="2">
    <location>
        <begin position="388"/>
        <end position="411"/>
    </location>
</feature>
<feature type="region of interest" description="Disordered" evidence="2">
    <location>
        <begin position="23"/>
        <end position="53"/>
    </location>
</feature>
<dbReference type="GO" id="GO:0005634">
    <property type="term" value="C:nucleus"/>
    <property type="evidence" value="ECO:0007669"/>
    <property type="project" value="TreeGrafter"/>
</dbReference>